<dbReference type="Pfam" id="PF01551">
    <property type="entry name" value="Peptidase_M23"/>
    <property type="match status" value="1"/>
</dbReference>
<feature type="domain" description="LysM" evidence="3">
    <location>
        <begin position="46"/>
        <end position="90"/>
    </location>
</feature>
<dbReference type="SUPFAM" id="SSF51261">
    <property type="entry name" value="Duplicated hybrid motif"/>
    <property type="match status" value="1"/>
</dbReference>
<reference evidence="4 5" key="1">
    <citation type="submission" date="2023-04" db="EMBL/GenBank/DDBJ databases">
        <title>Lysobacter sp. strain UC isolated from soil sample.</title>
        <authorList>
            <person name="Choksket S."/>
            <person name="Harshvardhan F."/>
            <person name="Rana R."/>
            <person name="Patil P.B."/>
            <person name="Korpole S."/>
        </authorList>
    </citation>
    <scope>NUCLEOTIDE SEQUENCE [LARGE SCALE GENOMIC DNA]</scope>
    <source>
        <strain evidence="4 5">UC</strain>
    </source>
</reference>
<evidence type="ECO:0000313" key="5">
    <source>
        <dbReference type="Proteomes" id="UP001233535"/>
    </source>
</evidence>
<dbReference type="Proteomes" id="UP001233535">
    <property type="component" value="Unassembled WGS sequence"/>
</dbReference>
<dbReference type="PROSITE" id="PS51782">
    <property type="entry name" value="LYSM"/>
    <property type="match status" value="1"/>
</dbReference>
<dbReference type="EMBL" id="JARUHG010000001">
    <property type="protein sequence ID" value="MDR0182741.1"/>
    <property type="molecule type" value="Genomic_DNA"/>
</dbReference>
<comment type="caution">
    <text evidence="4">The sequence shown here is derived from an EMBL/GenBank/DDBJ whole genome shotgun (WGS) entry which is preliminary data.</text>
</comment>
<dbReference type="CDD" id="cd00118">
    <property type="entry name" value="LysM"/>
    <property type="match status" value="1"/>
</dbReference>
<name>A0ABU1CC54_9GAMM</name>
<dbReference type="PANTHER" id="PTHR21666:SF263">
    <property type="entry name" value="MUREIN HYDROLASE ACTIVATOR NLPD"/>
    <property type="match status" value="1"/>
</dbReference>
<dbReference type="InterPro" id="IPR016047">
    <property type="entry name" value="M23ase_b-sheet_dom"/>
</dbReference>
<dbReference type="InterPro" id="IPR018392">
    <property type="entry name" value="LysM"/>
</dbReference>
<feature type="compositionally biased region" description="Pro residues" evidence="2">
    <location>
        <begin position="113"/>
        <end position="122"/>
    </location>
</feature>
<sequence>MTGTRRFVATGSLLALAVLLGGCWSTKVYREPGTSSQPPSKPRPGVTTTVRRGDTLFAIASRNGVRQQDLAAWNGLDPPYTIYPGQKLRLYPAGKGGGTGTTRPTAAATKPSTPTPPAPKPAAPAASDIKWRWPADGELIGRYVAGEPTKQGVDIAGASGAPVRAAADGVVVYSGSGLVGYGELIIIKHNEQWLSAYGHNRNRLVNEGQLVRSGQQIAEMGRSGAPREMLHFEVRYNGKPVDPLIYLPRR</sequence>
<accession>A0ABU1CC54</accession>
<proteinExistence type="inferred from homology"/>
<keyword evidence="5" id="KW-1185">Reference proteome</keyword>
<evidence type="ECO:0000259" key="3">
    <source>
        <dbReference type="PROSITE" id="PS51782"/>
    </source>
</evidence>
<dbReference type="Gene3D" id="3.10.350.10">
    <property type="entry name" value="LysM domain"/>
    <property type="match status" value="1"/>
</dbReference>
<protein>
    <submittedName>
        <fullName evidence="4">Peptidoglycan DD-metalloendopeptidase family protein</fullName>
    </submittedName>
</protein>
<dbReference type="CDD" id="cd12797">
    <property type="entry name" value="M23_peptidase"/>
    <property type="match status" value="1"/>
</dbReference>
<dbReference type="RefSeq" id="WP_309261856.1">
    <property type="nucleotide sequence ID" value="NZ_JARUHG010000001.1"/>
</dbReference>
<feature type="compositionally biased region" description="Low complexity" evidence="2">
    <location>
        <begin position="101"/>
        <end position="112"/>
    </location>
</feature>
<dbReference type="Gene3D" id="2.70.70.10">
    <property type="entry name" value="Glucose Permease (Domain IIA)"/>
    <property type="match status" value="1"/>
</dbReference>
<dbReference type="PROSITE" id="PS51257">
    <property type="entry name" value="PROKAR_LIPOPROTEIN"/>
    <property type="match status" value="1"/>
</dbReference>
<evidence type="ECO:0000313" key="4">
    <source>
        <dbReference type="EMBL" id="MDR0182741.1"/>
    </source>
</evidence>
<dbReference type="InterPro" id="IPR011055">
    <property type="entry name" value="Dup_hybrid_motif"/>
</dbReference>
<evidence type="ECO:0000256" key="1">
    <source>
        <dbReference type="ARBA" id="ARBA00038420"/>
    </source>
</evidence>
<dbReference type="InterPro" id="IPR050570">
    <property type="entry name" value="Cell_wall_metabolism_enzyme"/>
</dbReference>
<feature type="region of interest" description="Disordered" evidence="2">
    <location>
        <begin position="94"/>
        <end position="126"/>
    </location>
</feature>
<dbReference type="PANTHER" id="PTHR21666">
    <property type="entry name" value="PEPTIDASE-RELATED"/>
    <property type="match status" value="1"/>
</dbReference>
<dbReference type="Pfam" id="PF01476">
    <property type="entry name" value="LysM"/>
    <property type="match status" value="1"/>
</dbReference>
<evidence type="ECO:0000256" key="2">
    <source>
        <dbReference type="SAM" id="MobiDB-lite"/>
    </source>
</evidence>
<dbReference type="InterPro" id="IPR036779">
    <property type="entry name" value="LysM_dom_sf"/>
</dbReference>
<gene>
    <name evidence="4" type="ORF">P8609_07120</name>
</gene>
<comment type="similarity">
    <text evidence="1">Belongs to the E.coli NlpD/Haemophilus LppB family.</text>
</comment>
<feature type="region of interest" description="Disordered" evidence="2">
    <location>
        <begin position="29"/>
        <end position="49"/>
    </location>
</feature>
<organism evidence="4 5">
    <name type="scientific">Lysobacter arvi</name>
    <dbReference type="NCBI Taxonomy" id="3038776"/>
    <lineage>
        <taxon>Bacteria</taxon>
        <taxon>Pseudomonadati</taxon>
        <taxon>Pseudomonadota</taxon>
        <taxon>Gammaproteobacteria</taxon>
        <taxon>Lysobacterales</taxon>
        <taxon>Lysobacteraceae</taxon>
        <taxon>Lysobacter</taxon>
    </lineage>
</organism>
<dbReference type="SMART" id="SM00257">
    <property type="entry name" value="LysM"/>
    <property type="match status" value="1"/>
</dbReference>